<dbReference type="PRINTS" id="PR01727">
    <property type="entry name" value="DNABINDINGHU"/>
</dbReference>
<evidence type="ECO:0000313" key="7">
    <source>
        <dbReference type="Proteomes" id="UP000183900"/>
    </source>
</evidence>
<dbReference type="GO" id="GO:0005829">
    <property type="term" value="C:cytosol"/>
    <property type="evidence" value="ECO:0007669"/>
    <property type="project" value="UniProtKB-ARBA"/>
</dbReference>
<comment type="similarity">
    <text evidence="2 5">Belongs to the bacterial histone-like protein family.</text>
</comment>
<dbReference type="EMBL" id="CYHE01000011">
    <property type="protein sequence ID" value="CUA98738.1"/>
    <property type="molecule type" value="Genomic_DNA"/>
</dbReference>
<reference evidence="7" key="1">
    <citation type="submission" date="2015-08" db="EMBL/GenBank/DDBJ databases">
        <authorList>
            <person name="Varghese N."/>
        </authorList>
    </citation>
    <scope>NUCLEOTIDE SEQUENCE [LARGE SCALE GENOMIC DNA]</scope>
    <source>
        <strain evidence="7">DSM 23407</strain>
    </source>
</reference>
<protein>
    <submittedName>
        <fullName evidence="6">Bacterial nucleoid DNA-binding protein</fullName>
    </submittedName>
</protein>
<evidence type="ECO:0000256" key="5">
    <source>
        <dbReference type="RuleBase" id="RU003939"/>
    </source>
</evidence>
<dbReference type="PANTHER" id="PTHR33175:SF3">
    <property type="entry name" value="DNA-BINDING PROTEIN HU-BETA"/>
    <property type="match status" value="1"/>
</dbReference>
<evidence type="ECO:0000313" key="6">
    <source>
        <dbReference type="EMBL" id="CUA98738.1"/>
    </source>
</evidence>
<dbReference type="GO" id="GO:0042802">
    <property type="term" value="F:identical protein binding"/>
    <property type="evidence" value="ECO:0007669"/>
    <property type="project" value="UniProtKB-ARBA"/>
</dbReference>
<dbReference type="Gene3D" id="4.10.520.10">
    <property type="entry name" value="IHF-like DNA-binding proteins"/>
    <property type="match status" value="1"/>
</dbReference>
<dbReference type="PANTHER" id="PTHR33175">
    <property type="entry name" value="DNA-BINDING PROTEIN HU"/>
    <property type="match status" value="1"/>
</dbReference>
<organism evidence="6 7">
    <name type="scientific">Pannonibacter indicus</name>
    <dbReference type="NCBI Taxonomy" id="466044"/>
    <lineage>
        <taxon>Bacteria</taxon>
        <taxon>Pseudomonadati</taxon>
        <taxon>Pseudomonadota</taxon>
        <taxon>Alphaproteobacteria</taxon>
        <taxon>Hyphomicrobiales</taxon>
        <taxon>Stappiaceae</taxon>
        <taxon>Pannonibacter</taxon>
    </lineage>
</organism>
<dbReference type="GO" id="GO:1990103">
    <property type="term" value="C:DnaA-HU complex"/>
    <property type="evidence" value="ECO:0007669"/>
    <property type="project" value="UniProtKB-ARBA"/>
</dbReference>
<proteinExistence type="inferred from homology"/>
<evidence type="ECO:0000256" key="3">
    <source>
        <dbReference type="ARBA" id="ARBA00023067"/>
    </source>
</evidence>
<accession>A0A0K6I6R1</accession>
<dbReference type="InterPro" id="IPR020816">
    <property type="entry name" value="Histone-like_DNA-bd_CS"/>
</dbReference>
<dbReference type="InterPro" id="IPR010992">
    <property type="entry name" value="IHF-like_DNA-bd_dom_sf"/>
</dbReference>
<dbReference type="GO" id="GO:0030261">
    <property type="term" value="P:chromosome condensation"/>
    <property type="evidence" value="ECO:0007669"/>
    <property type="project" value="UniProtKB-KW"/>
</dbReference>
<dbReference type="GO" id="GO:0006270">
    <property type="term" value="P:DNA replication initiation"/>
    <property type="evidence" value="ECO:0007669"/>
    <property type="project" value="UniProtKB-ARBA"/>
</dbReference>
<dbReference type="SMART" id="SM00411">
    <property type="entry name" value="BHL"/>
    <property type="match status" value="1"/>
</dbReference>
<dbReference type="FunFam" id="4.10.520.10:FF:000001">
    <property type="entry name" value="DNA-binding protein HU"/>
    <property type="match status" value="1"/>
</dbReference>
<dbReference type="GO" id="GO:0030527">
    <property type="term" value="F:structural constituent of chromatin"/>
    <property type="evidence" value="ECO:0007669"/>
    <property type="project" value="InterPro"/>
</dbReference>
<dbReference type="GO" id="GO:0003677">
    <property type="term" value="F:DNA binding"/>
    <property type="evidence" value="ECO:0007669"/>
    <property type="project" value="UniProtKB-KW"/>
</dbReference>
<dbReference type="InterPro" id="IPR000119">
    <property type="entry name" value="Hist_DNA-bd"/>
</dbReference>
<keyword evidence="4 6" id="KW-0238">DNA-binding</keyword>
<dbReference type="CDD" id="cd13831">
    <property type="entry name" value="HU"/>
    <property type="match status" value="1"/>
</dbReference>
<dbReference type="GO" id="GO:0006351">
    <property type="term" value="P:DNA-templated transcription"/>
    <property type="evidence" value="ECO:0007669"/>
    <property type="project" value="UniProtKB-ARBA"/>
</dbReference>
<evidence type="ECO:0000256" key="1">
    <source>
        <dbReference type="ARBA" id="ARBA00003819"/>
    </source>
</evidence>
<dbReference type="Pfam" id="PF00216">
    <property type="entry name" value="Bac_DNA_binding"/>
    <property type="match status" value="1"/>
</dbReference>
<dbReference type="AlphaFoldDB" id="A0A0K6I6R1"/>
<dbReference type="Proteomes" id="UP000183900">
    <property type="component" value="Unassembled WGS sequence"/>
</dbReference>
<keyword evidence="7" id="KW-1185">Reference proteome</keyword>
<dbReference type="RefSeq" id="WP_019964686.1">
    <property type="nucleotide sequence ID" value="NZ_CYHE01000011.1"/>
</dbReference>
<dbReference type="SUPFAM" id="SSF47729">
    <property type="entry name" value="IHF-like DNA-binding proteins"/>
    <property type="match status" value="1"/>
</dbReference>
<evidence type="ECO:0000256" key="2">
    <source>
        <dbReference type="ARBA" id="ARBA00010529"/>
    </source>
</evidence>
<sequence>MNKNDLIAAVAEKTGLTKAQAGEAVDATFDAVTQALKGGDEVRIIGFGNFSVSERAATEGRNPRTGETIQIPASKTPKFKAGKGLKDAVNA</sequence>
<gene>
    <name evidence="6" type="ORF">Ga0061067_1114</name>
</gene>
<comment type="function">
    <text evidence="1">Histone-like DNA-binding protein which is capable of wrapping DNA to stabilize it, and thus to prevent its denaturation under extreme environmental conditions.</text>
</comment>
<dbReference type="PROSITE" id="PS00045">
    <property type="entry name" value="HISTONE_LIKE"/>
    <property type="match status" value="1"/>
</dbReference>
<evidence type="ECO:0000256" key="4">
    <source>
        <dbReference type="ARBA" id="ARBA00023125"/>
    </source>
</evidence>
<dbReference type="GO" id="GO:1990178">
    <property type="term" value="C:HU-DNA complex"/>
    <property type="evidence" value="ECO:0007669"/>
    <property type="project" value="UniProtKB-ARBA"/>
</dbReference>
<name>A0A0K6I6R1_9HYPH</name>
<dbReference type="OrthoDB" id="9799835at2"/>
<keyword evidence="3" id="KW-0226">DNA condensation</keyword>